<dbReference type="RefSeq" id="WP_189089187.1">
    <property type="nucleotide sequence ID" value="NZ_BMQL01000006.1"/>
</dbReference>
<protein>
    <submittedName>
        <fullName evidence="1">Uncharacterized protein</fullName>
    </submittedName>
</protein>
<dbReference type="InterPro" id="IPR011990">
    <property type="entry name" value="TPR-like_helical_dom_sf"/>
</dbReference>
<dbReference type="AlphaFoldDB" id="A0A918C3I5"/>
<organism evidence="1 2">
    <name type="scientific">Deinococcus ruber</name>
    <dbReference type="NCBI Taxonomy" id="1848197"/>
    <lineage>
        <taxon>Bacteria</taxon>
        <taxon>Thermotogati</taxon>
        <taxon>Deinococcota</taxon>
        <taxon>Deinococci</taxon>
        <taxon>Deinococcales</taxon>
        <taxon>Deinococcaceae</taxon>
        <taxon>Deinococcus</taxon>
    </lineage>
</organism>
<proteinExistence type="predicted"/>
<dbReference type="EMBL" id="BMQL01000006">
    <property type="protein sequence ID" value="GGR04026.1"/>
    <property type="molecule type" value="Genomic_DNA"/>
</dbReference>
<dbReference type="SUPFAM" id="SSF48452">
    <property type="entry name" value="TPR-like"/>
    <property type="match status" value="1"/>
</dbReference>
<gene>
    <name evidence="1" type="ORF">GCM10008957_16230</name>
</gene>
<reference evidence="1" key="1">
    <citation type="journal article" date="2014" name="Int. J. Syst. Evol. Microbiol.">
        <title>Complete genome sequence of Corynebacterium casei LMG S-19264T (=DSM 44701T), isolated from a smear-ripened cheese.</title>
        <authorList>
            <consortium name="US DOE Joint Genome Institute (JGI-PGF)"/>
            <person name="Walter F."/>
            <person name="Albersmeier A."/>
            <person name="Kalinowski J."/>
            <person name="Ruckert C."/>
        </authorList>
    </citation>
    <scope>NUCLEOTIDE SEQUENCE</scope>
    <source>
        <strain evidence="1">JCM 31311</strain>
    </source>
</reference>
<name>A0A918C3I5_9DEIO</name>
<accession>A0A918C3I5</accession>
<comment type="caution">
    <text evidence="1">The sequence shown here is derived from an EMBL/GenBank/DDBJ whole genome shotgun (WGS) entry which is preliminary data.</text>
</comment>
<keyword evidence="2" id="KW-1185">Reference proteome</keyword>
<reference evidence="1" key="2">
    <citation type="submission" date="2020-09" db="EMBL/GenBank/DDBJ databases">
        <authorList>
            <person name="Sun Q."/>
            <person name="Ohkuma M."/>
        </authorList>
    </citation>
    <scope>NUCLEOTIDE SEQUENCE</scope>
    <source>
        <strain evidence="1">JCM 31311</strain>
    </source>
</reference>
<dbReference type="Gene3D" id="1.25.40.10">
    <property type="entry name" value="Tetratricopeptide repeat domain"/>
    <property type="match status" value="1"/>
</dbReference>
<dbReference type="Proteomes" id="UP000603865">
    <property type="component" value="Unassembled WGS sequence"/>
</dbReference>
<sequence>MVIPRPYVQRWMEARSLKFTAPVVLEDDGASGASSFIDVAATPQRPLIWLEAVDGDQHDPLLLGNKLAEAVSRALNVQLFGYGMPWTYGTEMLRRSVHRLGPWTLALSGAEHAPLLARTLLSLHDGQSITLLQTGQPLPQDVLYRSVTRLGAEELRVTPQELLTWLTHRAHDPQALLDLHARCQGQFRPLMSHLARLLALPTPAEPSPTGPRFMPGDGVEVDPQRLLAALVHQKRWNEALEIAVAIQPACVPTLLVHAGPQYHERGLHPRLYELLGRLPDDLIGSETVLRWRYSAALRLGAAAPLRPVIQTFLAEHEAPELRALYAGTALTLEHRKDEIRRAAQAQTTPLTLYYHGLSLAEEAPQEALAVLRDSVESAEHVGTPHDVVRNVQALAATCTQAGQYLHALHWTGYALRQYDHNRLGDWQRRLSALNEWAYTSLLCGRLGGVAETLAAAEDELRAGAPQLTSIFTTTLGDHALVRGDALAALRHYEHARRSHPRTHQGWSSTQLVRALVELGQPEQALARAEEAYSLTQHEAASYARWSTLALGMALAYVRPAQAIAHLEAAMNAFERPLKADTLVRAAAHLAYAYLQQRQRDQAVAALARVEPYLQELGDSGRLLLGGPLTLFADVWNLTAPPAGLSLQLLGSAEVRWADRTLKLQRRQLEMLVLMTLRPEGLGGDRFVSLLYRDELAARSSLKAGLSRLRDLIPIGSQPYRLLTPVRADFVEVMSLLQAGQVAEAVRRYAGPLLPDSDAPGIVEYRELLDETLKRAVIAHRDPALLTHLASVLRDDLEIWEAAADRMTTHDPQRPLALSRIQQLRQELA</sequence>
<evidence type="ECO:0000313" key="1">
    <source>
        <dbReference type="EMBL" id="GGR04026.1"/>
    </source>
</evidence>
<evidence type="ECO:0000313" key="2">
    <source>
        <dbReference type="Proteomes" id="UP000603865"/>
    </source>
</evidence>